<evidence type="ECO:0000256" key="5">
    <source>
        <dbReference type="ARBA" id="ARBA00022670"/>
    </source>
</evidence>
<comment type="catalytic activity">
    <reaction evidence="1">
        <text>Release of an N-terminal amino acid, Xaa-|-Yaa-, in which Xaa is preferably Leu, but may be other amino acids including Pro although not Arg or Lys, and Yaa may be Pro. Amino acid amides and methyl esters are also readily hydrolyzed, but rates on arylamides are exceedingly low.</text>
        <dbReference type="EC" id="3.4.11.1"/>
    </reaction>
</comment>
<gene>
    <name evidence="8" type="ORF">METZ01_LOCUS16792</name>
</gene>
<dbReference type="InterPro" id="IPR000819">
    <property type="entry name" value="Peptidase_M17_C"/>
</dbReference>
<feature type="domain" description="Cytosol aminopeptidase" evidence="7">
    <location>
        <begin position="332"/>
        <end position="339"/>
    </location>
</feature>
<dbReference type="InterPro" id="IPR023042">
    <property type="entry name" value="Peptidase_M17_leu_NH2_pept"/>
</dbReference>
<evidence type="ECO:0000256" key="3">
    <source>
        <dbReference type="ARBA" id="ARBA00012565"/>
    </source>
</evidence>
<dbReference type="Gene3D" id="3.40.220.10">
    <property type="entry name" value="Leucine Aminopeptidase, subunit E, domain 1"/>
    <property type="match status" value="1"/>
</dbReference>
<dbReference type="Pfam" id="PF02789">
    <property type="entry name" value="Peptidase_M17_N"/>
    <property type="match status" value="1"/>
</dbReference>
<dbReference type="PRINTS" id="PR00481">
    <property type="entry name" value="LAMNOPPTDASE"/>
</dbReference>
<dbReference type="CDD" id="cd00433">
    <property type="entry name" value="Peptidase_M17"/>
    <property type="match status" value="1"/>
</dbReference>
<comment type="similarity">
    <text evidence="2">Belongs to the peptidase M17 family.</text>
</comment>
<accession>A0A381PCC3</accession>
<keyword evidence="4" id="KW-0031">Aminopeptidase</keyword>
<dbReference type="GO" id="GO:0006508">
    <property type="term" value="P:proteolysis"/>
    <property type="evidence" value="ECO:0007669"/>
    <property type="project" value="UniProtKB-KW"/>
</dbReference>
<dbReference type="GO" id="GO:0070006">
    <property type="term" value="F:metalloaminopeptidase activity"/>
    <property type="evidence" value="ECO:0007669"/>
    <property type="project" value="InterPro"/>
</dbReference>
<dbReference type="EC" id="3.4.11.1" evidence="3"/>
<dbReference type="GO" id="GO:0030145">
    <property type="term" value="F:manganese ion binding"/>
    <property type="evidence" value="ECO:0007669"/>
    <property type="project" value="InterPro"/>
</dbReference>
<protein>
    <recommendedName>
        <fullName evidence="3">leucyl aminopeptidase</fullName>
        <ecNumber evidence="3">3.4.11.1</ecNumber>
    </recommendedName>
</protein>
<evidence type="ECO:0000256" key="1">
    <source>
        <dbReference type="ARBA" id="ARBA00000135"/>
    </source>
</evidence>
<dbReference type="SUPFAM" id="SSF52949">
    <property type="entry name" value="Macro domain-like"/>
    <property type="match status" value="1"/>
</dbReference>
<evidence type="ECO:0000256" key="6">
    <source>
        <dbReference type="ARBA" id="ARBA00022801"/>
    </source>
</evidence>
<dbReference type="PANTHER" id="PTHR11963">
    <property type="entry name" value="LEUCINE AMINOPEPTIDASE-RELATED"/>
    <property type="match status" value="1"/>
</dbReference>
<keyword evidence="6" id="KW-0378">Hydrolase</keyword>
<name>A0A381PCC3_9ZZZZ</name>
<evidence type="ECO:0000256" key="2">
    <source>
        <dbReference type="ARBA" id="ARBA00009528"/>
    </source>
</evidence>
<dbReference type="AlphaFoldDB" id="A0A381PCC3"/>
<keyword evidence="5" id="KW-0645">Protease</keyword>
<proteinExistence type="inferred from homology"/>
<evidence type="ECO:0000313" key="8">
    <source>
        <dbReference type="EMBL" id="SUZ63938.1"/>
    </source>
</evidence>
<dbReference type="GO" id="GO:0005737">
    <property type="term" value="C:cytoplasm"/>
    <property type="evidence" value="ECO:0007669"/>
    <property type="project" value="InterPro"/>
</dbReference>
<dbReference type="InterPro" id="IPR011356">
    <property type="entry name" value="Leucine_aapep/pepB"/>
</dbReference>
<dbReference type="HAMAP" id="MF_00181">
    <property type="entry name" value="Cytosol_peptidase_M17"/>
    <property type="match status" value="1"/>
</dbReference>
<dbReference type="EMBL" id="UINC01000927">
    <property type="protein sequence ID" value="SUZ63938.1"/>
    <property type="molecule type" value="Genomic_DNA"/>
</dbReference>
<evidence type="ECO:0000259" key="7">
    <source>
        <dbReference type="PROSITE" id="PS00631"/>
    </source>
</evidence>
<dbReference type="Pfam" id="PF00883">
    <property type="entry name" value="Peptidase_M17"/>
    <property type="match status" value="1"/>
</dbReference>
<organism evidence="8">
    <name type="scientific">marine metagenome</name>
    <dbReference type="NCBI Taxonomy" id="408172"/>
    <lineage>
        <taxon>unclassified sequences</taxon>
        <taxon>metagenomes</taxon>
        <taxon>ecological metagenomes</taxon>
    </lineage>
</organism>
<dbReference type="SUPFAM" id="SSF53187">
    <property type="entry name" value="Zn-dependent exopeptidases"/>
    <property type="match status" value="1"/>
</dbReference>
<dbReference type="NCBIfam" id="NF002073">
    <property type="entry name" value="PRK00913.1-2"/>
    <property type="match status" value="1"/>
</dbReference>
<dbReference type="InterPro" id="IPR008283">
    <property type="entry name" value="Peptidase_M17_N"/>
</dbReference>
<dbReference type="PANTHER" id="PTHR11963:SF23">
    <property type="entry name" value="CYTOSOL AMINOPEPTIDASE"/>
    <property type="match status" value="1"/>
</dbReference>
<sequence length="483" mass="50149">MPNALEISSITVVASAADDDSAARDRPITGNDLETLGVSDNFLAASGFEAKIGQAALLPEQSPLVIAIGLGTDELSAADIRTAASALWRACAQLESVTTLLPLIAAPALGAEVALQAVIEGLLLASYRFDELKGAPEATSQLNQVTLVAPDGVDGDLVLARAGATAEAIALTRDLVNRPGGSLTATQLADEAVAVGESSGLEVELWDRERLAKEGCGGILGVNAGSSEEPRLVRLTWRPEGESRATLHLVGKGITFDTGGLNLKTFEGMKEMKIDMGGAAAVIGAMKAIAAHSPDVTVIGTCCCTDNQPGPTATKPGDVLHIRNGKTVEVLNTDAEGRLVLADGLSLATEDQPDLIIDLATLTGACLVALGQKYAGLMGNDEQAISRVQTAARQAGERVWHLPLPTEYRKQLDSQTADLSNIGSGRFGGTLIAGLFLQEFVGDTPWVHLDIAGPVTTDEIEGEFTKGATGFGVRTLLEIATGW</sequence>
<dbReference type="InterPro" id="IPR043472">
    <property type="entry name" value="Macro_dom-like"/>
</dbReference>
<reference evidence="8" key="1">
    <citation type="submission" date="2018-05" db="EMBL/GenBank/DDBJ databases">
        <authorList>
            <person name="Lanie J.A."/>
            <person name="Ng W.-L."/>
            <person name="Kazmierczak K.M."/>
            <person name="Andrzejewski T.M."/>
            <person name="Davidsen T.M."/>
            <person name="Wayne K.J."/>
            <person name="Tettelin H."/>
            <person name="Glass J.I."/>
            <person name="Rusch D."/>
            <person name="Podicherti R."/>
            <person name="Tsui H.-C.T."/>
            <person name="Winkler M.E."/>
        </authorList>
    </citation>
    <scope>NUCLEOTIDE SEQUENCE</scope>
</reference>
<evidence type="ECO:0000256" key="4">
    <source>
        <dbReference type="ARBA" id="ARBA00022438"/>
    </source>
</evidence>
<dbReference type="PROSITE" id="PS00631">
    <property type="entry name" value="CYTOSOL_AP"/>
    <property type="match status" value="1"/>
</dbReference>
<dbReference type="Gene3D" id="3.40.630.10">
    <property type="entry name" value="Zn peptidases"/>
    <property type="match status" value="1"/>
</dbReference>